<proteinExistence type="predicted"/>
<reference evidence="2" key="2">
    <citation type="journal article" date="2021" name="PeerJ">
        <title>Extensive microbial diversity within the chicken gut microbiome revealed by metagenomics and culture.</title>
        <authorList>
            <person name="Gilroy R."/>
            <person name="Ravi A."/>
            <person name="Getino M."/>
            <person name="Pursley I."/>
            <person name="Horton D.L."/>
            <person name="Alikhan N.F."/>
            <person name="Baker D."/>
            <person name="Gharbi K."/>
            <person name="Hall N."/>
            <person name="Watson M."/>
            <person name="Adriaenssens E.M."/>
            <person name="Foster-Nyarko E."/>
            <person name="Jarju S."/>
            <person name="Secka A."/>
            <person name="Antonio M."/>
            <person name="Oren A."/>
            <person name="Chaudhuri R.R."/>
            <person name="La Ragione R."/>
            <person name="Hildebrand F."/>
            <person name="Pallen M.J."/>
        </authorList>
    </citation>
    <scope>NUCLEOTIDE SEQUENCE</scope>
    <source>
        <strain evidence="2">ChiW17-6978</strain>
    </source>
</reference>
<dbReference type="AlphaFoldDB" id="A0A9D1GRY7"/>
<dbReference type="Gene3D" id="6.10.140.1230">
    <property type="match status" value="1"/>
</dbReference>
<organism evidence="2 3">
    <name type="scientific">Candidatus Pelethenecus faecipullorum</name>
    <dbReference type="NCBI Taxonomy" id="2840900"/>
    <lineage>
        <taxon>Bacteria</taxon>
        <taxon>Bacillati</taxon>
        <taxon>Mycoplasmatota</taxon>
        <taxon>Mollicutes</taxon>
        <taxon>Candidatus Pelethenecus</taxon>
    </lineage>
</organism>
<dbReference type="EMBL" id="DVLF01000174">
    <property type="protein sequence ID" value="HIT50475.1"/>
    <property type="molecule type" value="Genomic_DNA"/>
</dbReference>
<name>A0A9D1GRY7_9MOLU</name>
<gene>
    <name evidence="2" type="ORF">IAD46_05550</name>
</gene>
<accession>A0A9D1GRY7</accession>
<dbReference type="Proteomes" id="UP000886758">
    <property type="component" value="Unassembled WGS sequence"/>
</dbReference>
<feature type="coiled-coil region" evidence="1">
    <location>
        <begin position="11"/>
        <end position="45"/>
    </location>
</feature>
<reference evidence="2" key="1">
    <citation type="submission" date="2020-10" db="EMBL/GenBank/DDBJ databases">
        <authorList>
            <person name="Gilroy R."/>
        </authorList>
    </citation>
    <scope>NUCLEOTIDE SEQUENCE</scope>
    <source>
        <strain evidence="2">ChiW17-6978</strain>
    </source>
</reference>
<comment type="caution">
    <text evidence="2">The sequence shown here is derived from an EMBL/GenBank/DDBJ whole genome shotgun (WGS) entry which is preliminary data.</text>
</comment>
<evidence type="ECO:0000313" key="2">
    <source>
        <dbReference type="EMBL" id="HIT50475.1"/>
    </source>
</evidence>
<evidence type="ECO:0000256" key="1">
    <source>
        <dbReference type="SAM" id="Coils"/>
    </source>
</evidence>
<evidence type="ECO:0000313" key="3">
    <source>
        <dbReference type="Proteomes" id="UP000886758"/>
    </source>
</evidence>
<sequence length="185" mass="21359">MATTKKDIEKKMLINRTVKAMEKQIQKLEEQKKVYIEAGKQAKQKGLDAQYNLSLSGLKMTIAQQRRIYEMKLNFEITSQMKDMSQLTTEFLKGMGSLSKDMMKLTKEKDFAKVQKQFTEAMMDVEAQTERMEAFMDDTEATFSSSYSSNDNKELEGLLNNEAVADNSTEAMIEKELEELKKRMN</sequence>
<keyword evidence="1" id="KW-0175">Coiled coil</keyword>
<protein>
    <submittedName>
        <fullName evidence="2">Uncharacterized protein</fullName>
    </submittedName>
</protein>